<dbReference type="Proteomes" id="UP001310022">
    <property type="component" value="Unassembled WGS sequence"/>
</dbReference>
<comment type="caution">
    <text evidence="1">The sequence shown here is derived from an EMBL/GenBank/DDBJ whole genome shotgun (WGS) entry which is preliminary data.</text>
</comment>
<keyword evidence="2" id="KW-1185">Reference proteome</keyword>
<accession>A0AAN5ALT1</accession>
<name>A0AAN5ALT1_9BACT</name>
<evidence type="ECO:0000313" key="1">
    <source>
        <dbReference type="EMBL" id="GJM64315.1"/>
    </source>
</evidence>
<gene>
    <name evidence="1" type="ORF">PEDI_48670</name>
</gene>
<dbReference type="EMBL" id="BQKE01000005">
    <property type="protein sequence ID" value="GJM64315.1"/>
    <property type="molecule type" value="Genomic_DNA"/>
</dbReference>
<organism evidence="1 2">
    <name type="scientific">Persicobacter diffluens</name>
    <dbReference type="NCBI Taxonomy" id="981"/>
    <lineage>
        <taxon>Bacteria</taxon>
        <taxon>Pseudomonadati</taxon>
        <taxon>Bacteroidota</taxon>
        <taxon>Cytophagia</taxon>
        <taxon>Cytophagales</taxon>
        <taxon>Persicobacteraceae</taxon>
        <taxon>Persicobacter</taxon>
    </lineage>
</organism>
<protein>
    <submittedName>
        <fullName evidence="1">Uncharacterized protein</fullName>
    </submittedName>
</protein>
<sequence length="41" mass="4811">MTINLIALRLLAMIQPLKSLNLPLRKFEIKLKLKKDTFTDK</sequence>
<dbReference type="AlphaFoldDB" id="A0AAN5ALT1"/>
<proteinExistence type="predicted"/>
<reference evidence="1 2" key="1">
    <citation type="submission" date="2021-12" db="EMBL/GenBank/DDBJ databases">
        <title>Genome sequencing of bacteria with rrn-lacking chromosome and rrn-plasmid.</title>
        <authorList>
            <person name="Anda M."/>
            <person name="Iwasaki W."/>
        </authorList>
    </citation>
    <scope>NUCLEOTIDE SEQUENCE [LARGE SCALE GENOMIC DNA]</scope>
    <source>
        <strain evidence="1 2">NBRC 15940</strain>
    </source>
</reference>
<evidence type="ECO:0000313" key="2">
    <source>
        <dbReference type="Proteomes" id="UP001310022"/>
    </source>
</evidence>